<protein>
    <submittedName>
        <fullName evidence="1">Uncharacterized protein</fullName>
    </submittedName>
</protein>
<evidence type="ECO:0000313" key="2">
    <source>
        <dbReference type="Proteomes" id="UP001064048"/>
    </source>
</evidence>
<reference evidence="1 2" key="1">
    <citation type="journal article" date="2022" name="Genome Biol. Evol.">
        <title>The Spruce Budworm Genome: Reconstructing the Evolutionary History of Antifreeze Proteins.</title>
        <authorList>
            <person name="Beliveau C."/>
            <person name="Gagne P."/>
            <person name="Picq S."/>
            <person name="Vernygora O."/>
            <person name="Keeling C.I."/>
            <person name="Pinkney K."/>
            <person name="Doucet D."/>
            <person name="Wen F."/>
            <person name="Johnston J.S."/>
            <person name="Maaroufi H."/>
            <person name="Boyle B."/>
            <person name="Laroche J."/>
            <person name="Dewar K."/>
            <person name="Juretic N."/>
            <person name="Blackburn G."/>
            <person name="Nisole A."/>
            <person name="Brunet B."/>
            <person name="Brandao M."/>
            <person name="Lumley L."/>
            <person name="Duan J."/>
            <person name="Quan G."/>
            <person name="Lucarotti C.J."/>
            <person name="Roe A.D."/>
            <person name="Sperling F.A.H."/>
            <person name="Levesque R.C."/>
            <person name="Cusson M."/>
        </authorList>
    </citation>
    <scope>NUCLEOTIDE SEQUENCE [LARGE SCALE GENOMIC DNA]</scope>
    <source>
        <strain evidence="1">Glfc:IPQL:Cfum</strain>
    </source>
</reference>
<proteinExistence type="predicted"/>
<organism evidence="1 2">
    <name type="scientific">Choristoneura fumiferana</name>
    <name type="common">Spruce budworm moth</name>
    <name type="synonym">Archips fumiferana</name>
    <dbReference type="NCBI Taxonomy" id="7141"/>
    <lineage>
        <taxon>Eukaryota</taxon>
        <taxon>Metazoa</taxon>
        <taxon>Ecdysozoa</taxon>
        <taxon>Arthropoda</taxon>
        <taxon>Hexapoda</taxon>
        <taxon>Insecta</taxon>
        <taxon>Pterygota</taxon>
        <taxon>Neoptera</taxon>
        <taxon>Endopterygota</taxon>
        <taxon>Lepidoptera</taxon>
        <taxon>Glossata</taxon>
        <taxon>Ditrysia</taxon>
        <taxon>Tortricoidea</taxon>
        <taxon>Tortricidae</taxon>
        <taxon>Tortricinae</taxon>
        <taxon>Choristoneura</taxon>
    </lineage>
</organism>
<accession>A0ACC0KPF4</accession>
<dbReference type="Proteomes" id="UP001064048">
    <property type="component" value="Chromosome 18"/>
</dbReference>
<sequence>MVKLYYIIITSLIEHSHLSPRSLGEIISRFHVEELHLTLTEGQWRHNQWGYPVLDAAPGAELYAWFAEDVSDIDKQWRKLSSTLSGPPPLSFSRYVLGYGKEFGGIVTEFTNNYWSSINIVLLENAPWWLPIQLSTLRVNGKAESKLVKAQYYSPGRSRQKPYHLELLLTLPPRSTTTITIDFEFVFLKWQEYPPDANHGFYIGSALVAANLPTANNYTSLPITGSSFDSVMNASQPSCCPQFHPHGYPILFRTNGAMVSLPTPDFSMPYNVICLACTVVALAFGPLHNISTKELVLKPVEGHYQWTETITLLIRDLIIATFSKKGVFTQFLHLYTVPNVKSMISKAAAESKPQTVDRAEYSKMTCPRCIKIVKHAESLVTNVQLGEVQDVLGVCDHCRLKERLRTTSSCRCKEVVKKFTTNAKEKREAQRNRVKRWLTQVQHLLKNASIGDSKGYKLKKRARSELSLDKLFSDFNRSEPKYYKEESRAEEKLKTSAQLPNTARTSSFSERVDDVYTDAKTYLKRVTKSVKHRGDTSEPSFIDFPQDKQIDDIAKPGFSKSEDRQLAVSKAPEFTSKSKTSLEGGLMPSLEKQTSLLPEMPWTKSSSEQNLSRNFSFLFPKEKIEIIERHTSRISSADIIKNLQDTLRRKAEEEQRKKEEELKRKHEEKERTKLEKKEKSRIEAEKKILADEEKKRITEKTPNTTEKAEKTPQKTSKDQIIIEEKGQESGEKQEKLQNQKTEQKSKADKIQKQKLEAQDKLKKGKDSSKQDKEEIQTEKAKIAEAKLAEKEAQKVLKEQQKKEKEERAQKAESEKIKAQQKLKQDKAEKLNQKLEEKDSLKKAKDDRLQKDADNTAKTDKVPQKDATTKKDNVTQKDETAKKDIVTQKDETTKKDNVTQKDETAKKGETTKKDETIKESGSDKKGEEDKQTQRAANDELKALLALQEKDKAEREKLKKQQEIEKELAEKKAMEAERMAKEAKNTNKHDKQKEVKDKPVKSEETPSKKPESPPPPKDLAFKDVKVRKQSGDDLILRLVKLKQNEPRHRESYRFSRMHLPDIFIKTHARHKCKDPKCPVCRNSELGLDYDECLIAAAHTYKPEEITDIIIGEKIYKNTTPYRKPQEKEKETMVEFVDETECTVTVKKEDEVMQESLKETVQTKQLKGKNDLFDPDSSKGVIRYALSDRAFIDKGWTMLPTEKVVRKMNVYRMRPAHPEFDWFEHNKYKRLMEYDTGEKLAEFDDNGRGRWFYRSGKLALDYYDAEEINAQQRFVVYSSGEPDERGRTRPRTILATFDYLGNGIVFDHAGKIRKRAVKNDKIKSAAPAPLTPLRPCATHTLHYRLKYNQTEGVLLDRSIGPVSQWKWHTLNDPPVLQQVMIDTQMPYKDPTIMKLGGPGSAKKRVDNEEMLAIEFDNFIKEKSRKLTQKFKPFQIRMKALKINEYFSLRVLDQASVYLLYRDGTTNLKINMGMILDHKEIVDTDTADVGDVSNSMERLPARTDSLAILQQAVAQAQSEERSRVRHERRLHKPADPCASAERLTAAASRPLRPPLVTASGTTVSSKCPYIVKDAELNHQISSSELIRALLEKDGRIIGTKQVERNKSGTLKDNDKNKSSRDSTPKTEKEVKEIKEAEKLQLHKGKEMKDMEKPKSQKEKESKDNETPKSQKEKDTKDDENKKSQNENKDLDKSKSQKEKDAKNVEKKKSEKENKDLDQSKPQKEKESKGVEKSKPEKETKADAKSEKESTKKNNEADDLLKQLLSKGDKAKAEAEKSRKEQELASQKAKLLAEQKLKELTIMPVAVKVKSPLAKIKASDRSDLEVESNIAFQDKKPDEGVHIIVGQKILKNATSLGTSKEQTEKLPLFFKSAFQEEVVSEHHKPGGGDPSKPAPKKPLKEVMMNVYRMRPAHPEFDWFEHNKNKREMLYDSGQKLAEFSDDGRGRWFYRSGKLALDYYNAEECNAQQRYVVYSNGEPDERGRSRPRTVLATFDYSGNGVVFDHNGKIRLKYNQTEGVLLDRSVGPVSHWKWHDLNDPPVLQQVMVDTQVAHKDPRIYNIHTGSGESNRTRPAKHDEDMLAIEFNNFIKEKSMKLTQNFQPYQIKMKALKLNENFSLKILDQASVYLIFRDGSSNMKVNIGMVLDHKEIVDTDTADVGDVSNSMQRFPARTDSLAVLQQAVAQAQRSEHLRVRHERRLHKPTGSLASVDRLTAAASRPLRPPLMTHSKASLSGPTCKCTTRKPTLNNSYQDEPSGYDVGSFPKDFSYGPFEQNGEGDNTSLQEDHKPRILLMGLRRSGKSSIQKVVFHKMSPNETLFLESTNKIVKDDINNSSFVQFQIWDFPGQIDFFDPTFDSDTIFGGCGALVFVIDAQDDYGDALNKLQLTVTKAYRVNSNIKFEVFIHKVDGLNDDYKMESQRDIHQRATDDLAEAGLEHVHLSFHLTSIYDHSIFEAFSKVVQKLIPQLPTLENLLNILISNSGIEKAFLFDVVSKIYIATDSSPVDMQSYELCCDMIDVVIDISCIYGQV</sequence>
<evidence type="ECO:0000313" key="1">
    <source>
        <dbReference type="EMBL" id="KAI8438314.1"/>
    </source>
</evidence>
<dbReference type="EMBL" id="CM046118">
    <property type="protein sequence ID" value="KAI8438314.1"/>
    <property type="molecule type" value="Genomic_DNA"/>
</dbReference>
<keyword evidence="2" id="KW-1185">Reference proteome</keyword>
<gene>
    <name evidence="1" type="ORF">MSG28_010884</name>
</gene>
<name>A0ACC0KPF4_CHOFU</name>
<comment type="caution">
    <text evidence="1">The sequence shown here is derived from an EMBL/GenBank/DDBJ whole genome shotgun (WGS) entry which is preliminary data.</text>
</comment>